<dbReference type="InterPro" id="IPR051061">
    <property type="entry name" value="Zinc_finger_trans_reg"/>
</dbReference>
<dbReference type="FunFam" id="3.30.160.60:FF:000397">
    <property type="entry name" value="Metal regulatory transcription factor 1"/>
    <property type="match status" value="1"/>
</dbReference>
<dbReference type="GO" id="GO:0005634">
    <property type="term" value="C:nucleus"/>
    <property type="evidence" value="ECO:0007669"/>
    <property type="project" value="UniProtKB-SubCell"/>
</dbReference>
<dbReference type="InterPro" id="IPR036236">
    <property type="entry name" value="Znf_C2H2_sf"/>
</dbReference>
<keyword evidence="2" id="KW-0805">Transcription regulation</keyword>
<keyword evidence="6" id="KW-0539">Nucleus</keyword>
<name>A0A7J7E3R0_DICBM</name>
<evidence type="ECO:0000256" key="5">
    <source>
        <dbReference type="ARBA" id="ARBA00023163"/>
    </source>
</evidence>
<keyword evidence="5" id="KW-0804">Transcription</keyword>
<dbReference type="AlphaFoldDB" id="A0A7J7E3R0"/>
<dbReference type="FunFam" id="3.30.160.60:FF:000199">
    <property type="entry name" value="metal regulatory transcription factor 1"/>
    <property type="match status" value="1"/>
</dbReference>
<dbReference type="SUPFAM" id="SSF57667">
    <property type="entry name" value="beta-beta-alpha zinc fingers"/>
    <property type="match status" value="3"/>
</dbReference>
<dbReference type="PROSITE" id="PS50157">
    <property type="entry name" value="ZINC_FINGER_C2H2_2"/>
    <property type="match status" value="3"/>
</dbReference>
<keyword evidence="7" id="KW-0863">Zinc-finger</keyword>
<dbReference type="Gene3D" id="3.30.160.60">
    <property type="entry name" value="Classic Zinc Finger"/>
    <property type="match status" value="4"/>
</dbReference>
<evidence type="ECO:0000256" key="7">
    <source>
        <dbReference type="PROSITE-ProRule" id="PRU00042"/>
    </source>
</evidence>
<evidence type="ECO:0000256" key="3">
    <source>
        <dbReference type="ARBA" id="ARBA00023125"/>
    </source>
</evidence>
<sequence length="185" mass="20784">IKTCLYHPYLLGAQLWGELGPGQLCCPIDEVSSVCQVKRYQCTFEGCPRTYSTAGNLRTHQKTHRGEYTFVCNQEGCGKAFLTSYSLRIHVRVHTKEKPFECDVQGCEKAFNTLYRSASSPTAPPASDPDFVVTAELSLLAQLKAHQRLHTGKTFNCESQGCSKYFTTLSDLRKHIRTHTGEKPF</sequence>
<feature type="non-terminal residue" evidence="9">
    <location>
        <position position="1"/>
    </location>
</feature>
<dbReference type="Proteomes" id="UP000551758">
    <property type="component" value="Unassembled WGS sequence"/>
</dbReference>
<feature type="domain" description="C2H2-type" evidence="8">
    <location>
        <begin position="155"/>
        <end position="184"/>
    </location>
</feature>
<reference evidence="9 10" key="1">
    <citation type="journal article" date="2020" name="Mol. Biol. Evol.">
        <title>Interspecific Gene Flow and the Evolution of Specialization in Black and White Rhinoceros.</title>
        <authorList>
            <person name="Moodley Y."/>
            <person name="Westbury M.V."/>
            <person name="Russo I.M."/>
            <person name="Gopalakrishnan S."/>
            <person name="Rakotoarivelo A."/>
            <person name="Olsen R.A."/>
            <person name="Prost S."/>
            <person name="Tunstall T."/>
            <person name="Ryder O.A."/>
            <person name="Dalen L."/>
            <person name="Bruford M.W."/>
        </authorList>
    </citation>
    <scope>NUCLEOTIDE SEQUENCE [LARGE SCALE GENOMIC DNA]</scope>
    <source>
        <strain evidence="9">SBR-YM</strain>
        <tissue evidence="9">Skin</tissue>
    </source>
</reference>
<dbReference type="GO" id="GO:0000978">
    <property type="term" value="F:RNA polymerase II cis-regulatory region sequence-specific DNA binding"/>
    <property type="evidence" value="ECO:0007669"/>
    <property type="project" value="UniProtKB-ARBA"/>
</dbReference>
<dbReference type="SMART" id="SM00355">
    <property type="entry name" value="ZnF_C2H2"/>
    <property type="match status" value="3"/>
</dbReference>
<gene>
    <name evidence="9" type="ORF">HPG69_014543</name>
</gene>
<dbReference type="FunFam" id="3.30.160.60:FF:000349">
    <property type="entry name" value="metal regulatory transcription factor 1"/>
    <property type="match status" value="1"/>
</dbReference>
<dbReference type="Pfam" id="PF00096">
    <property type="entry name" value="zf-C2H2"/>
    <property type="match status" value="3"/>
</dbReference>
<comment type="caution">
    <text evidence="9">The sequence shown here is derived from an EMBL/GenBank/DDBJ whole genome shotgun (WGS) entry which is preliminary data.</text>
</comment>
<keyword evidence="7" id="KW-0479">Metal-binding</keyword>
<evidence type="ECO:0000259" key="8">
    <source>
        <dbReference type="PROSITE" id="PS50157"/>
    </source>
</evidence>
<accession>A0A7J7E3R0</accession>
<dbReference type="GO" id="GO:0006357">
    <property type="term" value="P:regulation of transcription by RNA polymerase II"/>
    <property type="evidence" value="ECO:0007669"/>
    <property type="project" value="TreeGrafter"/>
</dbReference>
<dbReference type="GO" id="GO:0008270">
    <property type="term" value="F:zinc ion binding"/>
    <property type="evidence" value="ECO:0007669"/>
    <property type="project" value="UniProtKB-KW"/>
</dbReference>
<feature type="domain" description="C2H2-type" evidence="8">
    <location>
        <begin position="40"/>
        <end position="69"/>
    </location>
</feature>
<keyword evidence="7" id="KW-0862">Zinc</keyword>
<dbReference type="PANTHER" id="PTHR46179">
    <property type="entry name" value="ZINC FINGER PROTEIN"/>
    <property type="match status" value="1"/>
</dbReference>
<keyword evidence="3" id="KW-0238">DNA-binding</keyword>
<dbReference type="PROSITE" id="PS00028">
    <property type="entry name" value="ZINC_FINGER_C2H2_1"/>
    <property type="match status" value="3"/>
</dbReference>
<evidence type="ECO:0000313" key="9">
    <source>
        <dbReference type="EMBL" id="KAF5910311.1"/>
    </source>
</evidence>
<evidence type="ECO:0000256" key="2">
    <source>
        <dbReference type="ARBA" id="ARBA00023015"/>
    </source>
</evidence>
<dbReference type="EMBL" id="JACDTQ010004225">
    <property type="protein sequence ID" value="KAF5910311.1"/>
    <property type="molecule type" value="Genomic_DNA"/>
</dbReference>
<comment type="subcellular location">
    <subcellularLocation>
        <location evidence="1">Nucleus</location>
    </subcellularLocation>
</comment>
<feature type="domain" description="C2H2-type" evidence="8">
    <location>
        <begin position="70"/>
        <end position="99"/>
    </location>
</feature>
<proteinExistence type="predicted"/>
<dbReference type="InterPro" id="IPR013087">
    <property type="entry name" value="Znf_C2H2_type"/>
</dbReference>
<dbReference type="FunFam" id="3.30.160.60:FF:000370">
    <property type="entry name" value="Metal regulatory transcription factor 1"/>
    <property type="match status" value="1"/>
</dbReference>
<protein>
    <recommendedName>
        <fullName evidence="8">C2H2-type domain-containing protein</fullName>
    </recommendedName>
</protein>
<keyword evidence="4" id="KW-0010">Activator</keyword>
<evidence type="ECO:0000313" key="10">
    <source>
        <dbReference type="Proteomes" id="UP000551758"/>
    </source>
</evidence>
<evidence type="ECO:0000256" key="1">
    <source>
        <dbReference type="ARBA" id="ARBA00004123"/>
    </source>
</evidence>
<evidence type="ECO:0000256" key="4">
    <source>
        <dbReference type="ARBA" id="ARBA00023159"/>
    </source>
</evidence>
<dbReference type="GO" id="GO:0003700">
    <property type="term" value="F:DNA-binding transcription factor activity"/>
    <property type="evidence" value="ECO:0007669"/>
    <property type="project" value="UniProtKB-ARBA"/>
</dbReference>
<evidence type="ECO:0000256" key="6">
    <source>
        <dbReference type="ARBA" id="ARBA00023242"/>
    </source>
</evidence>
<dbReference type="PANTHER" id="PTHR46179:SF25">
    <property type="entry name" value="METAL RESPONSE ELEMENT-BINDING TRANSCRIPTION FACTOR-1, ISOFORM C"/>
    <property type="match status" value="1"/>
</dbReference>
<keyword evidence="10" id="KW-1185">Reference proteome</keyword>
<feature type="non-terminal residue" evidence="9">
    <location>
        <position position="185"/>
    </location>
</feature>
<organism evidence="9 10">
    <name type="scientific">Diceros bicornis minor</name>
    <name type="common">South-central black rhinoceros</name>
    <dbReference type="NCBI Taxonomy" id="77932"/>
    <lineage>
        <taxon>Eukaryota</taxon>
        <taxon>Metazoa</taxon>
        <taxon>Chordata</taxon>
        <taxon>Craniata</taxon>
        <taxon>Vertebrata</taxon>
        <taxon>Euteleostomi</taxon>
        <taxon>Mammalia</taxon>
        <taxon>Eutheria</taxon>
        <taxon>Laurasiatheria</taxon>
        <taxon>Perissodactyla</taxon>
        <taxon>Rhinocerotidae</taxon>
        <taxon>Diceros</taxon>
    </lineage>
</organism>